<feature type="domain" description="Inner membrane protein YejM N-terminal" evidence="2">
    <location>
        <begin position="7"/>
        <end position="256"/>
    </location>
</feature>
<dbReference type="RefSeq" id="WP_006004064.1">
    <property type="nucleotide sequence ID" value="NZ_BAET01000008.1"/>
</dbReference>
<sequence length="499" mass="55910">MIYNESPRRKQIVQQVSWGHWFAFANILMASAISSVYLFSSPLADTPISFVYLITTWLSHTSFITFLGFVILVLPLCYKITNLNVLKASASVIAAVCLALLAFDALLYNKTGFHITFSSAELVKNEAQGQIAAFGWLQWFYFVLLFIIWLMFQLVIANAIFKRIGRFQRIKMVRYVIAALVLCFVSSHAIHVWADARLYTPVLKQDNMFPLSYPATAKTLMARYGFIDLQQLEQQEQLQYNSETSRFNYPPKQVYCSVDNTKKIVVLASLDTVKNSDISSLTANQFHLNLQQEPAGLARQLLFGIPSNLLSMTSSPAIATELLAAFDVNTGFYTAGESNTAEFESFTQAVNSANAGFFMGVMSNEKLLGFDLSTLQQNAQVLVIAKSEDATFKLWSNFVQSNQISTNEDIIPTVLSEFGCLAPSIRFSTGQALQSPTRQWLVSTQNNNVIVVRYPLLTEVSKDGSYEVTDLTTQSKVLVDLDTNLLSRSIKHLRDFSDK</sequence>
<dbReference type="AlphaFoldDB" id="H5TA55"/>
<dbReference type="OrthoDB" id="236686at2"/>
<organism evidence="3 4">
    <name type="scientific">Glaciecola punicea ACAM 611</name>
    <dbReference type="NCBI Taxonomy" id="1121923"/>
    <lineage>
        <taxon>Bacteria</taxon>
        <taxon>Pseudomonadati</taxon>
        <taxon>Pseudomonadota</taxon>
        <taxon>Gammaproteobacteria</taxon>
        <taxon>Alteromonadales</taxon>
        <taxon>Alteromonadaceae</taxon>
        <taxon>Glaciecola</taxon>
    </lineage>
</organism>
<gene>
    <name evidence="3" type="ORF">GPUN_1051</name>
</gene>
<reference evidence="3 4" key="2">
    <citation type="journal article" date="2017" name="Antonie Van Leeuwenhoek">
        <title>Rhizobium rhizosphaerae sp. nov., a novel species isolated from rice rhizosphere.</title>
        <authorList>
            <person name="Zhao J.J."/>
            <person name="Zhang J."/>
            <person name="Zhang R.J."/>
            <person name="Zhang C.W."/>
            <person name="Yin H.Q."/>
            <person name="Zhang X.X."/>
        </authorList>
    </citation>
    <scope>NUCLEOTIDE SEQUENCE [LARGE SCALE GENOMIC DNA]</scope>
    <source>
        <strain evidence="3 4">ACAM 611</strain>
    </source>
</reference>
<keyword evidence="1" id="KW-0472">Membrane</keyword>
<protein>
    <recommendedName>
        <fullName evidence="2">Inner membrane protein YejM N-terminal domain-containing protein</fullName>
    </recommendedName>
</protein>
<feature type="transmembrane region" description="Helical" evidence="1">
    <location>
        <begin position="173"/>
        <end position="194"/>
    </location>
</feature>
<evidence type="ECO:0000259" key="2">
    <source>
        <dbReference type="Pfam" id="PF11893"/>
    </source>
</evidence>
<dbReference type="STRING" id="56804.BAE46_01810"/>
<feature type="transmembrane region" description="Helical" evidence="1">
    <location>
        <begin position="51"/>
        <end position="78"/>
    </location>
</feature>
<feature type="transmembrane region" description="Helical" evidence="1">
    <location>
        <begin position="90"/>
        <end position="108"/>
    </location>
</feature>
<dbReference type="eggNOG" id="COG3083">
    <property type="taxonomic scope" value="Bacteria"/>
</dbReference>
<feature type="transmembrane region" description="Helical" evidence="1">
    <location>
        <begin position="139"/>
        <end position="161"/>
    </location>
</feature>
<comment type="caution">
    <text evidence="3">The sequence shown here is derived from an EMBL/GenBank/DDBJ whole genome shotgun (WGS) entry which is preliminary data.</text>
</comment>
<keyword evidence="1" id="KW-0812">Transmembrane</keyword>
<keyword evidence="4" id="KW-1185">Reference proteome</keyword>
<accession>H5TA55</accession>
<name>H5TA55_9ALTE</name>
<keyword evidence="1" id="KW-1133">Transmembrane helix</keyword>
<dbReference type="InterPro" id="IPR024588">
    <property type="entry name" value="YejM_N"/>
</dbReference>
<dbReference type="EMBL" id="BAET01000008">
    <property type="protein sequence ID" value="GAB55182.1"/>
    <property type="molecule type" value="Genomic_DNA"/>
</dbReference>
<dbReference type="Proteomes" id="UP000053586">
    <property type="component" value="Unassembled WGS sequence"/>
</dbReference>
<evidence type="ECO:0000256" key="1">
    <source>
        <dbReference type="SAM" id="Phobius"/>
    </source>
</evidence>
<dbReference type="Pfam" id="PF11893">
    <property type="entry name" value="DUF3413"/>
    <property type="match status" value="1"/>
</dbReference>
<feature type="transmembrane region" description="Helical" evidence="1">
    <location>
        <begin position="21"/>
        <end position="39"/>
    </location>
</feature>
<evidence type="ECO:0000313" key="4">
    <source>
        <dbReference type="Proteomes" id="UP000053586"/>
    </source>
</evidence>
<proteinExistence type="predicted"/>
<reference evidence="3 4" key="1">
    <citation type="journal article" date="2012" name="J. Bacteriol.">
        <title>Genome sequence of proteorhodopsin-containing sea ice bacterium Glaciecola punicea ACAM 611T.</title>
        <authorList>
            <person name="Qin Q.-L."/>
            <person name="Xie B.-B."/>
            <person name="Shu Y.-L."/>
            <person name="Rong J.-C."/>
            <person name="Zhao D.-L."/>
            <person name="Zhang X.-Y."/>
            <person name="Chen X.-L."/>
            <person name="Zhou B.-C."/>
            <person name="Zhanga Y.-Z."/>
        </authorList>
    </citation>
    <scope>NUCLEOTIDE SEQUENCE [LARGE SCALE GENOMIC DNA]</scope>
    <source>
        <strain evidence="3 4">ACAM 611</strain>
    </source>
</reference>
<evidence type="ECO:0000313" key="3">
    <source>
        <dbReference type="EMBL" id="GAB55182.1"/>
    </source>
</evidence>